<dbReference type="KEGG" id="dov:DSCO28_51730"/>
<dbReference type="InterPro" id="IPR000700">
    <property type="entry name" value="PAS-assoc_C"/>
</dbReference>
<dbReference type="EMBL" id="AP021876">
    <property type="protein sequence ID" value="BBO84607.1"/>
    <property type="molecule type" value="Genomic_DNA"/>
</dbReference>
<dbReference type="GO" id="GO:0005886">
    <property type="term" value="C:plasma membrane"/>
    <property type="evidence" value="ECO:0007669"/>
    <property type="project" value="TreeGrafter"/>
</dbReference>
<dbReference type="InterPro" id="IPR029016">
    <property type="entry name" value="GAF-like_dom_sf"/>
</dbReference>
<feature type="domain" description="PAC" evidence="15">
    <location>
        <begin position="544"/>
        <end position="599"/>
    </location>
</feature>
<dbReference type="SMART" id="SM00388">
    <property type="entry name" value="HisKA"/>
    <property type="match status" value="1"/>
</dbReference>
<accession>A0A5K7ZWG6</accession>
<organism evidence="16 17">
    <name type="scientific">Desulfosarcina ovata subsp. sediminis</name>
    <dbReference type="NCBI Taxonomy" id="885957"/>
    <lineage>
        <taxon>Bacteria</taxon>
        <taxon>Pseudomonadati</taxon>
        <taxon>Thermodesulfobacteriota</taxon>
        <taxon>Desulfobacteria</taxon>
        <taxon>Desulfobacterales</taxon>
        <taxon>Desulfosarcinaceae</taxon>
        <taxon>Desulfosarcina</taxon>
    </lineage>
</organism>
<evidence type="ECO:0000259" key="15">
    <source>
        <dbReference type="PROSITE" id="PS50113"/>
    </source>
</evidence>
<dbReference type="Proteomes" id="UP000425960">
    <property type="component" value="Chromosome"/>
</dbReference>
<keyword evidence="4" id="KW-0597">Phosphoprotein</keyword>
<proteinExistence type="predicted"/>
<dbReference type="SMART" id="SM00062">
    <property type="entry name" value="PBPb"/>
    <property type="match status" value="1"/>
</dbReference>
<evidence type="ECO:0000259" key="13">
    <source>
        <dbReference type="PROSITE" id="PS50109"/>
    </source>
</evidence>
<dbReference type="InterPro" id="IPR000014">
    <property type="entry name" value="PAS"/>
</dbReference>
<keyword evidence="5" id="KW-0808">Transferase</keyword>
<evidence type="ECO:0000256" key="5">
    <source>
        <dbReference type="ARBA" id="ARBA00022679"/>
    </source>
</evidence>
<dbReference type="SUPFAM" id="SSF55781">
    <property type="entry name" value="GAF domain-like"/>
    <property type="match status" value="1"/>
</dbReference>
<dbReference type="GO" id="GO:0006355">
    <property type="term" value="P:regulation of DNA-templated transcription"/>
    <property type="evidence" value="ECO:0007669"/>
    <property type="project" value="InterPro"/>
</dbReference>
<comment type="subcellular location">
    <subcellularLocation>
        <location evidence="2">Membrane</location>
    </subcellularLocation>
</comment>
<dbReference type="PANTHER" id="PTHR43047:SF72">
    <property type="entry name" value="OSMOSENSING HISTIDINE PROTEIN KINASE SLN1"/>
    <property type="match status" value="1"/>
</dbReference>
<dbReference type="SMART" id="SM00387">
    <property type="entry name" value="HATPase_c"/>
    <property type="match status" value="1"/>
</dbReference>
<dbReference type="AlphaFoldDB" id="A0A5K7ZWG6"/>
<comment type="catalytic activity">
    <reaction evidence="1">
        <text>ATP + protein L-histidine = ADP + protein N-phospho-L-histidine.</text>
        <dbReference type="EC" id="2.7.13.3"/>
    </reaction>
</comment>
<dbReference type="InterPro" id="IPR035965">
    <property type="entry name" value="PAS-like_dom_sf"/>
</dbReference>
<dbReference type="PANTHER" id="PTHR43047">
    <property type="entry name" value="TWO-COMPONENT HISTIDINE PROTEIN KINASE"/>
    <property type="match status" value="1"/>
</dbReference>
<dbReference type="GO" id="GO:0000155">
    <property type="term" value="F:phosphorelay sensor kinase activity"/>
    <property type="evidence" value="ECO:0007669"/>
    <property type="project" value="InterPro"/>
</dbReference>
<dbReference type="FunFam" id="3.30.565.10:FF:000010">
    <property type="entry name" value="Sensor histidine kinase RcsC"/>
    <property type="match status" value="1"/>
</dbReference>
<keyword evidence="9" id="KW-0902">Two-component regulatory system</keyword>
<dbReference type="InterPro" id="IPR004358">
    <property type="entry name" value="Sig_transdc_His_kin-like_C"/>
</dbReference>
<evidence type="ECO:0000256" key="10">
    <source>
        <dbReference type="ARBA" id="ARBA00023136"/>
    </source>
</evidence>
<dbReference type="Pfam" id="PF13185">
    <property type="entry name" value="GAF_2"/>
    <property type="match status" value="1"/>
</dbReference>
<dbReference type="EC" id="2.7.13.3" evidence="3"/>
<dbReference type="Gene3D" id="1.10.287.130">
    <property type="match status" value="1"/>
</dbReference>
<feature type="domain" description="PAS" evidence="14">
    <location>
        <begin position="470"/>
        <end position="542"/>
    </location>
</feature>
<dbReference type="Pfam" id="PF00497">
    <property type="entry name" value="SBP_bac_3"/>
    <property type="match status" value="1"/>
</dbReference>
<dbReference type="Pfam" id="PF00512">
    <property type="entry name" value="HisKA"/>
    <property type="match status" value="1"/>
</dbReference>
<dbReference type="SUPFAM" id="SSF47384">
    <property type="entry name" value="Homodimeric domain of signal transducing histidine kinase"/>
    <property type="match status" value="1"/>
</dbReference>
<dbReference type="Gene3D" id="3.30.565.10">
    <property type="entry name" value="Histidine kinase-like ATPase, C-terminal domain"/>
    <property type="match status" value="1"/>
</dbReference>
<evidence type="ECO:0000256" key="7">
    <source>
        <dbReference type="ARBA" id="ARBA00022777"/>
    </source>
</evidence>
<dbReference type="Gene3D" id="3.30.450.40">
    <property type="match status" value="1"/>
</dbReference>
<sequence>MSAGAGDRIVKVGVYENAPKIFTAADGQPAGIFIDIIASIAKDEGWHLQYVHGTWGEGLERLEKGEIDLMPDVAYSSEREKLFRFHKRPVLSSWFQVYARRGSGIKSILDLRGKRVAVLDRSVQQDTFTQLAASFELETRLTSLPDYQTIFDRVANNEVDAAITNRFFGLMHAKKFGLEDTAVIFHPSNLFFAAPHKAPGQLLDTIDAHLLNLKKDPQSVYYRSLKRWVSEEVRFQWPIWLQALGLVVCVVLLTSLLGSVVLKRQVNTRTRELNQMNRVLRTLSECNQALVRSTEEAGLLEAICRIIVEIGGYRSAWIGFTDPKNDDNLRPVCQVGTGGGAPVIAKADNGPTAAPIPRLIQKTLQGGRPCSARHILTDKTFASWRADALKGGYASVLGLPLLADGEKLGVMCISSADSDAFGEEAIVQLTELADDLSFGIHSHRTRVAYAQAEAQRREAQQRFEATLRASELKYRELVMLANSIILRWSRDGQITFLNQFGRRFFGYTETEILGRHVVGTIVPENERSGRDLRQLMEEISTDPHAFERNINENMRRNGERVWIDWTNKVVLDEQGQVKEILSIGSDITARKAAEEKIRHLNTELREHAQILENRVAERTAELVVAKERAESADRLKSAFLATMSHELRTPLNSIIGFTGILLQELAGPLNEEQKKQLGMVQISSRHLLALINDVLDISKIEAGQLELSYATFELRPSIEKIVGIVAPLAEKKGLDLKADISENVDSVNADQRRLEQVILNLLNNALKFTETGHVRISCRTDNKQYRLSISDTGIGIPSEAIPGLFQPFHQVDTGLSRKHEGTGLGLSICKKLMDLMGGTIDVKSQWGKGSTFTMRFPQQGPAGEFS</sequence>
<dbReference type="GO" id="GO:0009927">
    <property type="term" value="F:histidine phosphotransfer kinase activity"/>
    <property type="evidence" value="ECO:0007669"/>
    <property type="project" value="TreeGrafter"/>
</dbReference>
<dbReference type="FunFam" id="1.10.287.130:FF:000038">
    <property type="entry name" value="Sensory transduction histidine kinase"/>
    <property type="match status" value="1"/>
</dbReference>
<dbReference type="InterPro" id="IPR003018">
    <property type="entry name" value="GAF"/>
</dbReference>
<dbReference type="CDD" id="cd00130">
    <property type="entry name" value="PAS"/>
    <property type="match status" value="1"/>
</dbReference>
<evidence type="ECO:0000256" key="9">
    <source>
        <dbReference type="ARBA" id="ARBA00023012"/>
    </source>
</evidence>
<gene>
    <name evidence="16" type="ORF">DSCO28_51730</name>
</gene>
<evidence type="ECO:0000256" key="4">
    <source>
        <dbReference type="ARBA" id="ARBA00022553"/>
    </source>
</evidence>
<dbReference type="InterPro" id="IPR003594">
    <property type="entry name" value="HATPase_dom"/>
</dbReference>
<evidence type="ECO:0000313" key="17">
    <source>
        <dbReference type="Proteomes" id="UP000425960"/>
    </source>
</evidence>
<dbReference type="InterPro" id="IPR036097">
    <property type="entry name" value="HisK_dim/P_sf"/>
</dbReference>
<dbReference type="SUPFAM" id="SSF55785">
    <property type="entry name" value="PYP-like sensor domain (PAS domain)"/>
    <property type="match status" value="1"/>
</dbReference>
<dbReference type="Gene3D" id="3.40.190.10">
    <property type="entry name" value="Periplasmic binding protein-like II"/>
    <property type="match status" value="2"/>
</dbReference>
<reference evidence="16 17" key="1">
    <citation type="submission" date="2019-11" db="EMBL/GenBank/DDBJ databases">
        <title>Comparative genomics of hydrocarbon-degrading Desulfosarcina strains.</title>
        <authorList>
            <person name="Watanabe M."/>
            <person name="Kojima H."/>
            <person name="Fukui M."/>
        </authorList>
    </citation>
    <scope>NUCLEOTIDE SEQUENCE [LARGE SCALE GENOMIC DNA]</scope>
    <source>
        <strain evidence="16 17">28bB2T</strain>
    </source>
</reference>
<evidence type="ECO:0000256" key="1">
    <source>
        <dbReference type="ARBA" id="ARBA00000085"/>
    </source>
</evidence>
<keyword evidence="10" id="KW-0472">Membrane</keyword>
<dbReference type="SMART" id="SM00091">
    <property type="entry name" value="PAS"/>
    <property type="match status" value="1"/>
</dbReference>
<keyword evidence="8" id="KW-0067">ATP-binding</keyword>
<feature type="domain" description="Histidine kinase" evidence="13">
    <location>
        <begin position="642"/>
        <end position="860"/>
    </location>
</feature>
<keyword evidence="11" id="KW-0131">Cell cycle</keyword>
<dbReference type="PROSITE" id="PS50109">
    <property type="entry name" value="HIS_KIN"/>
    <property type="match status" value="1"/>
</dbReference>
<dbReference type="PRINTS" id="PR00344">
    <property type="entry name" value="BCTRLSENSOR"/>
</dbReference>
<evidence type="ECO:0000259" key="14">
    <source>
        <dbReference type="PROSITE" id="PS50112"/>
    </source>
</evidence>
<dbReference type="InterPro" id="IPR003661">
    <property type="entry name" value="HisK_dim/P_dom"/>
</dbReference>
<feature type="coiled-coil region" evidence="12">
    <location>
        <begin position="590"/>
        <end position="628"/>
    </location>
</feature>
<dbReference type="PROSITE" id="PS50113">
    <property type="entry name" value="PAC"/>
    <property type="match status" value="1"/>
</dbReference>
<evidence type="ECO:0000256" key="2">
    <source>
        <dbReference type="ARBA" id="ARBA00004370"/>
    </source>
</evidence>
<evidence type="ECO:0000256" key="6">
    <source>
        <dbReference type="ARBA" id="ARBA00022741"/>
    </source>
</evidence>
<dbReference type="CDD" id="cd16922">
    <property type="entry name" value="HATPase_EvgS-ArcB-TorS-like"/>
    <property type="match status" value="1"/>
</dbReference>
<evidence type="ECO:0000256" key="3">
    <source>
        <dbReference type="ARBA" id="ARBA00012438"/>
    </source>
</evidence>
<dbReference type="CDD" id="cd00082">
    <property type="entry name" value="HisKA"/>
    <property type="match status" value="1"/>
</dbReference>
<dbReference type="GO" id="GO:0005524">
    <property type="term" value="F:ATP binding"/>
    <property type="evidence" value="ECO:0007669"/>
    <property type="project" value="UniProtKB-KW"/>
</dbReference>
<dbReference type="Pfam" id="PF00989">
    <property type="entry name" value="PAS"/>
    <property type="match status" value="1"/>
</dbReference>
<evidence type="ECO:0000256" key="11">
    <source>
        <dbReference type="ARBA" id="ARBA00023306"/>
    </source>
</evidence>
<dbReference type="InterPro" id="IPR036890">
    <property type="entry name" value="HATPase_C_sf"/>
</dbReference>
<evidence type="ECO:0000313" key="16">
    <source>
        <dbReference type="EMBL" id="BBO84607.1"/>
    </source>
</evidence>
<dbReference type="NCBIfam" id="TIGR00229">
    <property type="entry name" value="sensory_box"/>
    <property type="match status" value="1"/>
</dbReference>
<dbReference type="Pfam" id="PF02518">
    <property type="entry name" value="HATPase_c"/>
    <property type="match status" value="1"/>
</dbReference>
<dbReference type="SUPFAM" id="SSF55874">
    <property type="entry name" value="ATPase domain of HSP90 chaperone/DNA topoisomerase II/histidine kinase"/>
    <property type="match status" value="1"/>
</dbReference>
<name>A0A5K7ZWG6_9BACT</name>
<keyword evidence="12" id="KW-0175">Coiled coil</keyword>
<keyword evidence="6" id="KW-0547">Nucleotide-binding</keyword>
<evidence type="ECO:0000256" key="8">
    <source>
        <dbReference type="ARBA" id="ARBA00022840"/>
    </source>
</evidence>
<keyword evidence="7" id="KW-0418">Kinase</keyword>
<dbReference type="Gene3D" id="3.30.450.20">
    <property type="entry name" value="PAS domain"/>
    <property type="match status" value="1"/>
</dbReference>
<dbReference type="InterPro" id="IPR001610">
    <property type="entry name" value="PAC"/>
</dbReference>
<evidence type="ECO:0000256" key="12">
    <source>
        <dbReference type="SAM" id="Coils"/>
    </source>
</evidence>
<dbReference type="PROSITE" id="PS50112">
    <property type="entry name" value="PAS"/>
    <property type="match status" value="1"/>
</dbReference>
<dbReference type="SUPFAM" id="SSF53850">
    <property type="entry name" value="Periplasmic binding protein-like II"/>
    <property type="match status" value="1"/>
</dbReference>
<dbReference type="InterPro" id="IPR013767">
    <property type="entry name" value="PAS_fold"/>
</dbReference>
<dbReference type="InterPro" id="IPR005467">
    <property type="entry name" value="His_kinase_dom"/>
</dbReference>
<protein>
    <recommendedName>
        <fullName evidence="3">histidine kinase</fullName>
        <ecNumber evidence="3">2.7.13.3</ecNumber>
    </recommendedName>
</protein>
<dbReference type="InterPro" id="IPR001638">
    <property type="entry name" value="Solute-binding_3/MltF_N"/>
</dbReference>
<dbReference type="SMART" id="SM00086">
    <property type="entry name" value="PAC"/>
    <property type="match status" value="1"/>
</dbReference>